<gene>
    <name evidence="1" type="ORF">NCTC12971_02045</name>
</gene>
<dbReference type="Proteomes" id="UP000307968">
    <property type="component" value="Chromosome"/>
</dbReference>
<organism evidence="1 2">
    <name type="scientific">Serratia rubidaea</name>
    <name type="common">Serratia marinorubra</name>
    <dbReference type="NCBI Taxonomy" id="61652"/>
    <lineage>
        <taxon>Bacteria</taxon>
        <taxon>Pseudomonadati</taxon>
        <taxon>Pseudomonadota</taxon>
        <taxon>Gammaproteobacteria</taxon>
        <taxon>Enterobacterales</taxon>
        <taxon>Yersiniaceae</taxon>
        <taxon>Serratia</taxon>
    </lineage>
</organism>
<evidence type="ECO:0008006" key="3">
    <source>
        <dbReference type="Google" id="ProtNLM"/>
    </source>
</evidence>
<evidence type="ECO:0000313" key="1">
    <source>
        <dbReference type="EMBL" id="VTP61531.1"/>
    </source>
</evidence>
<sequence>MKKQRISKMSLSDLMVLFIFSWGVGCGYSEARESWYVVDNYTGTIGKYPVHLSIQSYAFGSDVNIEGSYYYDHHNSPIVLFGKEKDGDIVLCEIFSKEDFEKYIVSGDKYNATECPFRITKHGQVLKGEWKNKNVKLDIVLSKFSSMNESNITSKNGELDVPFWGQTDKHSFIGVYEKDKDGVVINKIKVISKENGHVVQIINIQDKRCDFGFHMTPIYQNMEKFSNSSILLNCNSTNSEIEIEYVFVNGKYVKKGCRITG</sequence>
<reference evidence="1 2" key="1">
    <citation type="submission" date="2019-05" db="EMBL/GenBank/DDBJ databases">
        <authorList>
            <consortium name="Pathogen Informatics"/>
        </authorList>
    </citation>
    <scope>NUCLEOTIDE SEQUENCE [LARGE SCALE GENOMIC DNA]</scope>
    <source>
        <strain evidence="1 2">NCTC12971</strain>
    </source>
</reference>
<protein>
    <recommendedName>
        <fullName evidence="3">Lipoprotein</fullName>
    </recommendedName>
</protein>
<accession>A0A4U9HEP4</accession>
<dbReference type="AlphaFoldDB" id="A0A4U9HEP4"/>
<dbReference type="EMBL" id="LR590463">
    <property type="protein sequence ID" value="VTP61531.1"/>
    <property type="molecule type" value="Genomic_DNA"/>
</dbReference>
<proteinExistence type="predicted"/>
<evidence type="ECO:0000313" key="2">
    <source>
        <dbReference type="Proteomes" id="UP000307968"/>
    </source>
</evidence>
<name>A0A4U9HEP4_SERRU</name>
<dbReference type="PROSITE" id="PS51257">
    <property type="entry name" value="PROKAR_LIPOPROTEIN"/>
    <property type="match status" value="1"/>
</dbReference>